<accession>A0A0H2XQH2</accession>
<reference evidence="2" key="1">
    <citation type="submission" date="2006-05" db="EMBL/GenBank/DDBJ databases">
        <title>Complete sequence of chromosome 1 of Burkholderia cenocepacia AU 1054.</title>
        <authorList>
            <consortium name="US DOE Joint Genome Institute"/>
            <person name="Copeland A."/>
            <person name="Lucas S."/>
            <person name="Lapidus A."/>
            <person name="Barry K."/>
            <person name="Detter J.C."/>
            <person name="Glavina del Rio T."/>
            <person name="Hammon N."/>
            <person name="Israni S."/>
            <person name="Dalin E."/>
            <person name="Tice H."/>
            <person name="Pitluck S."/>
            <person name="Chain P."/>
            <person name="Malfatti S."/>
            <person name="Shin M."/>
            <person name="Vergez L."/>
            <person name="Schmutz J."/>
            <person name="Larimer F."/>
            <person name="Land M."/>
            <person name="Hauser L."/>
            <person name="Kyrpides N."/>
            <person name="Lykidis A."/>
            <person name="LiPuma J.J."/>
            <person name="Konstantinidis K."/>
            <person name="Tiedje J.M."/>
            <person name="Richardson P."/>
        </authorList>
    </citation>
    <scope>NUCLEOTIDE SEQUENCE [LARGE SCALE GENOMIC DNA]</scope>
    <source>
        <strain evidence="2">AU 1054</strain>
    </source>
</reference>
<dbReference type="EMBL" id="CP000378">
    <property type="protein sequence ID" value="ABF76230.1"/>
    <property type="molecule type" value="Genomic_DNA"/>
</dbReference>
<protein>
    <recommendedName>
        <fullName evidence="1">DUF6566 domain-containing protein</fullName>
    </recommendedName>
</protein>
<name>A0A0H2XQH2_BURO1</name>
<sequence length="97" mass="11249">MRRAFFASLSQIRQEATVAHQQDAQVRDPYRGHEIFVWARPNERGAWRDEVQVYVNGARIELVVPEAAGPEWLTEVEALRAGLERGRYLIDKRVDDD</sequence>
<gene>
    <name evidence="2" type="ordered locus">Bcen_1324</name>
</gene>
<evidence type="ECO:0000313" key="2">
    <source>
        <dbReference type="EMBL" id="ABF76230.1"/>
    </source>
</evidence>
<proteinExistence type="predicted"/>
<dbReference type="Pfam" id="PF20204">
    <property type="entry name" value="DUF6566"/>
    <property type="match status" value="1"/>
</dbReference>
<organism evidence="2">
    <name type="scientific">Burkholderia orbicola (strain AU 1054)</name>
    <dbReference type="NCBI Taxonomy" id="331271"/>
    <lineage>
        <taxon>Bacteria</taxon>
        <taxon>Pseudomonadati</taxon>
        <taxon>Pseudomonadota</taxon>
        <taxon>Betaproteobacteria</taxon>
        <taxon>Burkholderiales</taxon>
        <taxon>Burkholderiaceae</taxon>
        <taxon>Burkholderia</taxon>
        <taxon>Burkholderia cepacia complex</taxon>
        <taxon>Burkholderia orbicola</taxon>
    </lineage>
</organism>
<evidence type="ECO:0000259" key="1">
    <source>
        <dbReference type="Pfam" id="PF20204"/>
    </source>
</evidence>
<feature type="domain" description="DUF6566" evidence="1">
    <location>
        <begin position="27"/>
        <end position="95"/>
    </location>
</feature>
<dbReference type="InterPro" id="IPR046696">
    <property type="entry name" value="DUF6566"/>
</dbReference>
<dbReference type="HOGENOM" id="CLU_179824_0_0_4"/>
<dbReference type="AlphaFoldDB" id="A0A0H2XQH2"/>